<proteinExistence type="predicted"/>
<dbReference type="Proteomes" id="UP000018144">
    <property type="component" value="Unassembled WGS sequence"/>
</dbReference>
<evidence type="ECO:0000313" key="1">
    <source>
        <dbReference type="EMBL" id="CCX06205.1"/>
    </source>
</evidence>
<sequence>MKYYADDYMSRVDWRGEGKGSRPCPNILAITSRL</sequence>
<dbReference type="AlphaFoldDB" id="U4KXI5"/>
<organism evidence="1 2">
    <name type="scientific">Pyronema omphalodes (strain CBS 100304)</name>
    <name type="common">Pyronema confluens</name>
    <dbReference type="NCBI Taxonomy" id="1076935"/>
    <lineage>
        <taxon>Eukaryota</taxon>
        <taxon>Fungi</taxon>
        <taxon>Dikarya</taxon>
        <taxon>Ascomycota</taxon>
        <taxon>Pezizomycotina</taxon>
        <taxon>Pezizomycetes</taxon>
        <taxon>Pezizales</taxon>
        <taxon>Pyronemataceae</taxon>
        <taxon>Pyronema</taxon>
    </lineage>
</organism>
<evidence type="ECO:0000313" key="2">
    <source>
        <dbReference type="Proteomes" id="UP000018144"/>
    </source>
</evidence>
<gene>
    <name evidence="1" type="ORF">PCON_05792</name>
</gene>
<keyword evidence="2" id="KW-1185">Reference proteome</keyword>
<accession>U4KXI5</accession>
<name>U4KXI5_PYROM</name>
<dbReference type="EMBL" id="HF935281">
    <property type="protein sequence ID" value="CCX06205.1"/>
    <property type="molecule type" value="Genomic_DNA"/>
</dbReference>
<reference evidence="1 2" key="1">
    <citation type="journal article" date="2013" name="PLoS Genet.">
        <title>The genome and development-dependent transcriptomes of Pyronema confluens: a window into fungal evolution.</title>
        <authorList>
            <person name="Traeger S."/>
            <person name="Altegoer F."/>
            <person name="Freitag M."/>
            <person name="Gabaldon T."/>
            <person name="Kempken F."/>
            <person name="Kumar A."/>
            <person name="Marcet-Houben M."/>
            <person name="Poggeler S."/>
            <person name="Stajich J.E."/>
            <person name="Nowrousian M."/>
        </authorList>
    </citation>
    <scope>NUCLEOTIDE SEQUENCE [LARGE SCALE GENOMIC DNA]</scope>
    <source>
        <strain evidence="2">CBS 100304</strain>
        <tissue evidence="1">Vegetative mycelium</tissue>
    </source>
</reference>
<protein>
    <submittedName>
        <fullName evidence="1">Uncharacterized protein</fullName>
    </submittedName>
</protein>